<keyword evidence="4" id="KW-1185">Reference proteome</keyword>
<dbReference type="EMBL" id="KZ270595">
    <property type="protein sequence ID" value="OZC05646.1"/>
    <property type="molecule type" value="Genomic_DNA"/>
</dbReference>
<evidence type="ECO:0000256" key="2">
    <source>
        <dbReference type="SAM" id="MobiDB-lite"/>
    </source>
</evidence>
<accession>A0A238BL75</accession>
<organism evidence="3 4">
    <name type="scientific">Onchocerca flexuosa</name>
    <dbReference type="NCBI Taxonomy" id="387005"/>
    <lineage>
        <taxon>Eukaryota</taxon>
        <taxon>Metazoa</taxon>
        <taxon>Ecdysozoa</taxon>
        <taxon>Nematoda</taxon>
        <taxon>Chromadorea</taxon>
        <taxon>Rhabditida</taxon>
        <taxon>Spirurina</taxon>
        <taxon>Spiruromorpha</taxon>
        <taxon>Filarioidea</taxon>
        <taxon>Onchocercidae</taxon>
        <taxon>Onchocerca</taxon>
    </lineage>
</organism>
<feature type="coiled-coil region" evidence="1">
    <location>
        <begin position="6"/>
        <end position="148"/>
    </location>
</feature>
<dbReference type="Proteomes" id="UP000242913">
    <property type="component" value="Unassembled WGS sequence"/>
</dbReference>
<evidence type="ECO:0000313" key="4">
    <source>
        <dbReference type="Proteomes" id="UP000242913"/>
    </source>
</evidence>
<feature type="non-terminal residue" evidence="3">
    <location>
        <position position="1"/>
    </location>
</feature>
<evidence type="ECO:0000313" key="3">
    <source>
        <dbReference type="EMBL" id="OZC05646.1"/>
    </source>
</evidence>
<feature type="coiled-coil region" evidence="1">
    <location>
        <begin position="201"/>
        <end position="235"/>
    </location>
</feature>
<dbReference type="AlphaFoldDB" id="A0A238BL75"/>
<dbReference type="OrthoDB" id="5874462at2759"/>
<feature type="non-terminal residue" evidence="3">
    <location>
        <position position="262"/>
    </location>
</feature>
<gene>
    <name evidence="3" type="ORF">X798_07380</name>
</gene>
<name>A0A238BL75_9BILA</name>
<reference evidence="3 4" key="1">
    <citation type="submission" date="2015-12" db="EMBL/GenBank/DDBJ databases">
        <title>Draft genome of the nematode, Onchocerca flexuosa.</title>
        <authorList>
            <person name="Mitreva M."/>
        </authorList>
    </citation>
    <scope>NUCLEOTIDE SEQUENCE [LARGE SCALE GENOMIC DNA]</scope>
    <source>
        <strain evidence="3">Red Deer</strain>
    </source>
</reference>
<proteinExistence type="predicted"/>
<keyword evidence="1" id="KW-0175">Coiled coil</keyword>
<sequence length="262" mass="31060">DLEKRIIGLQDELNEKDRDTDRLNAEIADLKRKLQTEIEKVRKETTTVQERYHIELDEERDNHQKKIDSMNTLIEELRAKLSDAERAMADLQNRDNILERENSDWKEKSDAINMELDRLRDELSSSRLDNAEQYLVTLQQNYVAVENERDMLYDALRRLHSMIDRTVIINRFLDDSMEEKKETVPQTQKSPDGKSKGKFDISDLDTNIQKLIGRIEKLELERNEYRDALDRIKKKSVESHIKINKQETVFTNIEDQLVDVEE</sequence>
<protein>
    <submittedName>
        <fullName evidence="3">Uncharacterized protein</fullName>
    </submittedName>
</protein>
<evidence type="ECO:0000256" key="1">
    <source>
        <dbReference type="SAM" id="Coils"/>
    </source>
</evidence>
<feature type="region of interest" description="Disordered" evidence="2">
    <location>
        <begin position="178"/>
        <end position="199"/>
    </location>
</feature>